<name>A0ABY1H8V4_9GAMM</name>
<sequence length="142" mass="15610">MLAKTLTLHRNCFSHGTFSILCDDNGKELCKVLERPWLNNQASISCVPFGTYDFLPHESPKFGQCYALEAPSLGVTRYGPSQRTHILMHKANKVSQLQGCLAPGLDFGVLDNQWAVLNSSGAFTKVMNYLAGKPAKLIIKPA</sequence>
<dbReference type="Pfam" id="PF18925">
    <property type="entry name" value="DUF5675"/>
    <property type="match status" value="1"/>
</dbReference>
<protein>
    <recommendedName>
        <fullName evidence="1">DUF5675 domain-containing protein</fullName>
    </recommendedName>
</protein>
<proteinExistence type="predicted"/>
<comment type="caution">
    <text evidence="2">The sequence shown here is derived from an EMBL/GenBank/DDBJ whole genome shotgun (WGS) entry which is preliminary data.</text>
</comment>
<keyword evidence="3" id="KW-1185">Reference proteome</keyword>
<organism evidence="2 3">
    <name type="scientific">Moritella viscosa</name>
    <dbReference type="NCBI Taxonomy" id="80854"/>
    <lineage>
        <taxon>Bacteria</taxon>
        <taxon>Pseudomonadati</taxon>
        <taxon>Pseudomonadota</taxon>
        <taxon>Gammaproteobacteria</taxon>
        <taxon>Alteromonadales</taxon>
        <taxon>Moritellaceae</taxon>
        <taxon>Moritella</taxon>
    </lineage>
</organism>
<evidence type="ECO:0000259" key="1">
    <source>
        <dbReference type="Pfam" id="PF18925"/>
    </source>
</evidence>
<dbReference type="Proteomes" id="UP000182660">
    <property type="component" value="Unassembled WGS sequence"/>
</dbReference>
<dbReference type="EMBL" id="FPLJ01000022">
    <property type="protein sequence ID" value="SGY85157.1"/>
    <property type="molecule type" value="Genomic_DNA"/>
</dbReference>
<dbReference type="InterPro" id="IPR043732">
    <property type="entry name" value="DUF5675"/>
</dbReference>
<dbReference type="RefSeq" id="WP_045111275.1">
    <property type="nucleotide sequence ID" value="NZ_CAWQZC010000101.1"/>
</dbReference>
<evidence type="ECO:0000313" key="2">
    <source>
        <dbReference type="EMBL" id="SGY85157.1"/>
    </source>
</evidence>
<feature type="domain" description="DUF5675" evidence="1">
    <location>
        <begin position="8"/>
        <end position="130"/>
    </location>
</feature>
<evidence type="ECO:0000313" key="3">
    <source>
        <dbReference type="Proteomes" id="UP000182660"/>
    </source>
</evidence>
<reference evidence="2 3" key="1">
    <citation type="submission" date="2016-11" db="EMBL/GenBank/DDBJ databases">
        <authorList>
            <person name="Klemetsen T."/>
        </authorList>
    </citation>
    <scope>NUCLEOTIDE SEQUENCE [LARGE SCALE GENOMIC DNA]</scope>
    <source>
        <strain evidence="2">MT 2528</strain>
    </source>
</reference>
<gene>
    <name evidence="2" type="ORF">MT2528_0796</name>
</gene>
<dbReference type="GeneID" id="61294465"/>
<accession>A0ABY1H8V4</accession>